<keyword evidence="9" id="KW-0121">Carboxypeptidase</keyword>
<evidence type="ECO:0000256" key="4">
    <source>
        <dbReference type="ARBA" id="ARBA00022801"/>
    </source>
</evidence>
<evidence type="ECO:0000256" key="7">
    <source>
        <dbReference type="RuleBase" id="RU003435"/>
    </source>
</evidence>
<evidence type="ECO:0000313" key="10">
    <source>
        <dbReference type="Proteomes" id="UP000567246"/>
    </source>
</evidence>
<organism evidence="9 10">
    <name type="scientific">Micrococcus endophyticus</name>
    <dbReference type="NCBI Taxonomy" id="455343"/>
    <lineage>
        <taxon>Bacteria</taxon>
        <taxon>Bacillati</taxon>
        <taxon>Actinomycetota</taxon>
        <taxon>Actinomycetes</taxon>
        <taxon>Micrococcales</taxon>
        <taxon>Micrococcaceae</taxon>
        <taxon>Micrococcus</taxon>
    </lineage>
</organism>
<dbReference type="SUPFAM" id="SSF55486">
    <property type="entry name" value="Metalloproteases ('zincins'), catalytic domain"/>
    <property type="match status" value="1"/>
</dbReference>
<evidence type="ECO:0000259" key="8">
    <source>
        <dbReference type="Pfam" id="PF01432"/>
    </source>
</evidence>
<dbReference type="InterPro" id="IPR001567">
    <property type="entry name" value="Pept_M3A_M3B_dom"/>
</dbReference>
<comment type="cofactor">
    <cofactor evidence="7">
        <name>Zn(2+)</name>
        <dbReference type="ChEBI" id="CHEBI:29105"/>
    </cofactor>
    <text evidence="7">Binds 1 zinc ion.</text>
</comment>
<protein>
    <submittedName>
        <fullName evidence="9">Peptidyl-dipeptidase Dcp</fullName>
        <ecNumber evidence="9">3.4.15.5</ecNumber>
    </submittedName>
</protein>
<gene>
    <name evidence="9" type="ORF">HDA33_000575</name>
</gene>
<dbReference type="EMBL" id="JACHMW010000001">
    <property type="protein sequence ID" value="MBB5848011.1"/>
    <property type="molecule type" value="Genomic_DNA"/>
</dbReference>
<name>A0A7W9N0C0_9MICC</name>
<accession>A0A7W9N0C0</accession>
<keyword evidence="4 7" id="KW-0378">Hydrolase</keyword>
<comment type="similarity">
    <text evidence="1 7">Belongs to the peptidase M3 family.</text>
</comment>
<dbReference type="InterPro" id="IPR034005">
    <property type="entry name" value="M3A_DCP"/>
</dbReference>
<evidence type="ECO:0000256" key="5">
    <source>
        <dbReference type="ARBA" id="ARBA00022833"/>
    </source>
</evidence>
<dbReference type="PANTHER" id="PTHR43660:SF1">
    <property type="entry name" value="DIPEPTIDYL CARBOXYPEPTIDASE"/>
    <property type="match status" value="1"/>
</dbReference>
<proteinExistence type="inferred from homology"/>
<comment type="caution">
    <text evidence="9">The sequence shown here is derived from an EMBL/GenBank/DDBJ whole genome shotgun (WGS) entry which is preliminary data.</text>
</comment>
<dbReference type="InterPro" id="IPR045090">
    <property type="entry name" value="Pept_M3A_M3B"/>
</dbReference>
<evidence type="ECO:0000256" key="6">
    <source>
        <dbReference type="ARBA" id="ARBA00023049"/>
    </source>
</evidence>
<dbReference type="GO" id="GO:0004180">
    <property type="term" value="F:carboxypeptidase activity"/>
    <property type="evidence" value="ECO:0007669"/>
    <property type="project" value="UniProtKB-KW"/>
</dbReference>
<dbReference type="GO" id="GO:0046872">
    <property type="term" value="F:metal ion binding"/>
    <property type="evidence" value="ECO:0007669"/>
    <property type="project" value="UniProtKB-UniRule"/>
</dbReference>
<keyword evidence="2 7" id="KW-0645">Protease</keyword>
<dbReference type="FunFam" id="3.40.390.10:FF:000009">
    <property type="entry name" value="Oligopeptidase A"/>
    <property type="match status" value="1"/>
</dbReference>
<keyword evidence="6 7" id="KW-0482">Metalloprotease</keyword>
<evidence type="ECO:0000256" key="1">
    <source>
        <dbReference type="ARBA" id="ARBA00006040"/>
    </source>
</evidence>
<evidence type="ECO:0000313" key="9">
    <source>
        <dbReference type="EMBL" id="MBB5848011.1"/>
    </source>
</evidence>
<feature type="domain" description="Peptidase M3A/M3B catalytic" evidence="8">
    <location>
        <begin position="245"/>
        <end position="695"/>
    </location>
</feature>
<dbReference type="GO" id="GO:0004222">
    <property type="term" value="F:metalloendopeptidase activity"/>
    <property type="evidence" value="ECO:0007669"/>
    <property type="project" value="InterPro"/>
</dbReference>
<sequence>MTPTPASSVLPADHPLATPSELPYGLPDFSAVTDAQLAEAVRAGMAAQRAEVEQILGAATAPTFENTVRAFELSGQLLRRSAAMFFTLVSADGTDARQGLAEELSPELAAHEDALLLDPRLAERVAAIDGAGLTGEDARLLEVLRRRLDLAGAGLGEAERAELGRINTELAGLTAAYTRRLVADTAERAVLVTDRERLAGLSEDDLASAAAAAREAGHGGADGEGRDEAGPWLLTLSLFTSQPWLASLEDESLRREVFEASVGRGAAGEHETLSTAMEVVRLRLRKARLLGSASWAEHALKDRAAPSTTAVEELLATMAPRAMANARTDAATASAHAGRVGGAVAPWDWPALSAAYARERFAVDAGALRPHFELDRVLHAGVFAAATALYGITFEERPELAGRLYRPGIRVFEVRDEDGAGVGLFVADLFARSTKSGGAWMHTVRDAADALDERPVVFNTMNVPAPAPGRPALLTLDEATTLFHEFGHALHGLLAKGEYVSLSGTHVPRDVVEFPSQVNEVWLREPALLAEYARHVETGEPLPAGTLDRLEAADLWGEGYRTVEYLGATLVDWAWHSLTEDTVEAATADPAAFERRVLTEAGIDPELVPPRYGTGYFKHIFGNDYAAGYYSYIWAEVLDADAVEWFREHGGMTRQNGRRFAEELLSRGETRDLLESYRAFRGRDAELEPLLRRRGLVEAAA</sequence>
<keyword evidence="3 7" id="KW-0479">Metal-binding</keyword>
<dbReference type="PANTHER" id="PTHR43660">
    <property type="entry name" value="DIPEPTIDYL CARBOXYPEPTIDASE"/>
    <property type="match status" value="1"/>
</dbReference>
<reference evidence="9 10" key="1">
    <citation type="submission" date="2020-08" db="EMBL/GenBank/DDBJ databases">
        <title>Sequencing the genomes of 1000 actinobacteria strains.</title>
        <authorList>
            <person name="Klenk H.-P."/>
        </authorList>
    </citation>
    <scope>NUCLEOTIDE SEQUENCE [LARGE SCALE GENOMIC DNA]</scope>
    <source>
        <strain evidence="9 10">DSM 17945</strain>
    </source>
</reference>
<dbReference type="AlphaFoldDB" id="A0A7W9N0C0"/>
<dbReference type="CDD" id="cd06456">
    <property type="entry name" value="M3A_DCP"/>
    <property type="match status" value="1"/>
</dbReference>
<dbReference type="Pfam" id="PF01432">
    <property type="entry name" value="Peptidase_M3"/>
    <property type="match status" value="1"/>
</dbReference>
<keyword evidence="10" id="KW-1185">Reference proteome</keyword>
<dbReference type="EC" id="3.4.15.5" evidence="9"/>
<dbReference type="GO" id="GO:0006508">
    <property type="term" value="P:proteolysis"/>
    <property type="evidence" value="ECO:0007669"/>
    <property type="project" value="UniProtKB-KW"/>
</dbReference>
<dbReference type="GO" id="GO:0005829">
    <property type="term" value="C:cytosol"/>
    <property type="evidence" value="ECO:0007669"/>
    <property type="project" value="TreeGrafter"/>
</dbReference>
<dbReference type="Proteomes" id="UP000567246">
    <property type="component" value="Unassembled WGS sequence"/>
</dbReference>
<evidence type="ECO:0000256" key="3">
    <source>
        <dbReference type="ARBA" id="ARBA00022723"/>
    </source>
</evidence>
<dbReference type="Gene3D" id="1.10.1370.40">
    <property type="match status" value="3"/>
</dbReference>
<dbReference type="RefSeq" id="WP_184170732.1">
    <property type="nucleotide sequence ID" value="NZ_BAABAG010000005.1"/>
</dbReference>
<evidence type="ECO:0000256" key="2">
    <source>
        <dbReference type="ARBA" id="ARBA00022670"/>
    </source>
</evidence>
<keyword evidence="5 7" id="KW-0862">Zinc</keyword>
<dbReference type="GO" id="GO:0008241">
    <property type="term" value="F:peptidyl-dipeptidase activity"/>
    <property type="evidence" value="ECO:0007669"/>
    <property type="project" value="UniProtKB-EC"/>
</dbReference>